<dbReference type="SMART" id="SM00342">
    <property type="entry name" value="HTH_ARAC"/>
    <property type="match status" value="1"/>
</dbReference>
<organism evidence="5">
    <name type="scientific">mine drainage metagenome</name>
    <dbReference type="NCBI Taxonomy" id="410659"/>
    <lineage>
        <taxon>unclassified sequences</taxon>
        <taxon>metagenomes</taxon>
        <taxon>ecological metagenomes</taxon>
    </lineage>
</organism>
<keyword evidence="1" id="KW-0805">Transcription regulation</keyword>
<evidence type="ECO:0000313" key="5">
    <source>
        <dbReference type="EMBL" id="OIQ76712.1"/>
    </source>
</evidence>
<dbReference type="EMBL" id="MLJW01001793">
    <property type="protein sequence ID" value="OIQ76712.1"/>
    <property type="molecule type" value="Genomic_DNA"/>
</dbReference>
<gene>
    <name evidence="5" type="primary">rhaS_6</name>
    <name evidence="5" type="ORF">GALL_416030</name>
</gene>
<proteinExistence type="predicted"/>
<dbReference type="InterPro" id="IPR003313">
    <property type="entry name" value="AraC-bd"/>
</dbReference>
<dbReference type="AlphaFoldDB" id="A0A1J5Q0B6"/>
<accession>A0A1J5Q0B6</accession>
<dbReference type="InterPro" id="IPR014710">
    <property type="entry name" value="RmlC-like_jellyroll"/>
</dbReference>
<name>A0A1J5Q0B6_9ZZZZ</name>
<dbReference type="PROSITE" id="PS01124">
    <property type="entry name" value="HTH_ARAC_FAMILY_2"/>
    <property type="match status" value="1"/>
</dbReference>
<keyword evidence="3" id="KW-0804">Transcription</keyword>
<dbReference type="SUPFAM" id="SSF51182">
    <property type="entry name" value="RmlC-like cupins"/>
    <property type="match status" value="1"/>
</dbReference>
<dbReference type="InterPro" id="IPR009057">
    <property type="entry name" value="Homeodomain-like_sf"/>
</dbReference>
<evidence type="ECO:0000259" key="4">
    <source>
        <dbReference type="PROSITE" id="PS01124"/>
    </source>
</evidence>
<reference evidence="5" key="1">
    <citation type="submission" date="2016-10" db="EMBL/GenBank/DDBJ databases">
        <title>Sequence of Gallionella enrichment culture.</title>
        <authorList>
            <person name="Poehlein A."/>
            <person name="Muehling M."/>
            <person name="Daniel R."/>
        </authorList>
    </citation>
    <scope>NUCLEOTIDE SEQUENCE</scope>
</reference>
<dbReference type="Pfam" id="PF02311">
    <property type="entry name" value="AraC_binding"/>
    <property type="match status" value="1"/>
</dbReference>
<dbReference type="SUPFAM" id="SSF46689">
    <property type="entry name" value="Homeodomain-like"/>
    <property type="match status" value="2"/>
</dbReference>
<dbReference type="GO" id="GO:0043565">
    <property type="term" value="F:sequence-specific DNA binding"/>
    <property type="evidence" value="ECO:0007669"/>
    <property type="project" value="InterPro"/>
</dbReference>
<dbReference type="PANTHER" id="PTHR43280:SF27">
    <property type="entry name" value="TRANSCRIPTIONAL REGULATOR MTLR"/>
    <property type="match status" value="1"/>
</dbReference>
<dbReference type="Pfam" id="PF12833">
    <property type="entry name" value="HTH_18"/>
    <property type="match status" value="1"/>
</dbReference>
<evidence type="ECO:0000256" key="2">
    <source>
        <dbReference type="ARBA" id="ARBA00023125"/>
    </source>
</evidence>
<keyword evidence="2" id="KW-0238">DNA-binding</keyword>
<dbReference type="InterPro" id="IPR011051">
    <property type="entry name" value="RmlC_Cupin_sf"/>
</dbReference>
<evidence type="ECO:0000256" key="1">
    <source>
        <dbReference type="ARBA" id="ARBA00023015"/>
    </source>
</evidence>
<feature type="domain" description="HTH araC/xylS-type" evidence="4">
    <location>
        <begin position="180"/>
        <end position="278"/>
    </location>
</feature>
<protein>
    <submittedName>
        <fullName evidence="5">HTH-type transcriptional activator RhaS</fullName>
    </submittedName>
</protein>
<dbReference type="InterPro" id="IPR018060">
    <property type="entry name" value="HTH_AraC"/>
</dbReference>
<sequence>MKPSYEMVPTPAEQSWLLRHFDQPQVVFDWHVHDEFELVLMHEGHGQYFVGDSINVFGPDEFVLFGAQLPHTFKSDPRVQRVYQSVIQFKSDFLGANLLQQPEFYKLRKMLQRSGSGIRFDHDLAKNLRNRILEIDKLPPGHRTVELLSILVTLADFAGPNISHSDSFPSSSSKTKERLQRVVAYIEARLGEEVTLDCVAEVANMSPTAFSRFFHQEMGTTLTDYVNGMRIAAAKGQLRENDSPIALIAKQVGYNNISNFNRQFKARSNMSPRQYVAQFRK</sequence>
<evidence type="ECO:0000256" key="3">
    <source>
        <dbReference type="ARBA" id="ARBA00023163"/>
    </source>
</evidence>
<dbReference type="GO" id="GO:0003700">
    <property type="term" value="F:DNA-binding transcription factor activity"/>
    <property type="evidence" value="ECO:0007669"/>
    <property type="project" value="InterPro"/>
</dbReference>
<comment type="caution">
    <text evidence="5">The sequence shown here is derived from an EMBL/GenBank/DDBJ whole genome shotgun (WGS) entry which is preliminary data.</text>
</comment>
<dbReference type="Gene3D" id="2.60.120.10">
    <property type="entry name" value="Jelly Rolls"/>
    <property type="match status" value="1"/>
</dbReference>
<dbReference type="Gene3D" id="1.10.10.60">
    <property type="entry name" value="Homeodomain-like"/>
    <property type="match status" value="2"/>
</dbReference>
<dbReference type="PANTHER" id="PTHR43280">
    <property type="entry name" value="ARAC-FAMILY TRANSCRIPTIONAL REGULATOR"/>
    <property type="match status" value="1"/>
</dbReference>